<dbReference type="SMART" id="SM00256">
    <property type="entry name" value="FBOX"/>
    <property type="match status" value="1"/>
</dbReference>
<protein>
    <recommendedName>
        <fullName evidence="1">F-box domain-containing protein</fullName>
    </recommendedName>
</protein>
<dbReference type="Gene3D" id="1.20.1280.50">
    <property type="match status" value="1"/>
</dbReference>
<accession>A0A517L248</accession>
<dbReference type="InterPro" id="IPR001810">
    <property type="entry name" value="F-box_dom"/>
</dbReference>
<gene>
    <name evidence="2" type="ORF">FKW77_009780</name>
</gene>
<dbReference type="STRING" id="50376.A0A517L248"/>
<feature type="domain" description="F-box" evidence="1">
    <location>
        <begin position="49"/>
        <end position="102"/>
    </location>
</feature>
<name>A0A517L248_9PEZI</name>
<dbReference type="EMBL" id="CP042187">
    <property type="protein sequence ID" value="QDS69702.1"/>
    <property type="molecule type" value="Genomic_DNA"/>
</dbReference>
<keyword evidence="3" id="KW-1185">Reference proteome</keyword>
<organism evidence="2 3">
    <name type="scientific">Venturia effusa</name>
    <dbReference type="NCBI Taxonomy" id="50376"/>
    <lineage>
        <taxon>Eukaryota</taxon>
        <taxon>Fungi</taxon>
        <taxon>Dikarya</taxon>
        <taxon>Ascomycota</taxon>
        <taxon>Pezizomycotina</taxon>
        <taxon>Dothideomycetes</taxon>
        <taxon>Pleosporomycetidae</taxon>
        <taxon>Venturiales</taxon>
        <taxon>Venturiaceae</taxon>
        <taxon>Venturia</taxon>
    </lineage>
</organism>
<dbReference type="OrthoDB" id="5295250at2759"/>
<dbReference type="InterPro" id="IPR036047">
    <property type="entry name" value="F-box-like_dom_sf"/>
</dbReference>
<dbReference type="PROSITE" id="PS50181">
    <property type="entry name" value="FBOX"/>
    <property type="match status" value="1"/>
</dbReference>
<dbReference type="Proteomes" id="UP000316270">
    <property type="component" value="Chromosome 3"/>
</dbReference>
<dbReference type="SUPFAM" id="SSF81383">
    <property type="entry name" value="F-box domain"/>
    <property type="match status" value="1"/>
</dbReference>
<dbReference type="Pfam" id="PF12937">
    <property type="entry name" value="F-box-like"/>
    <property type="match status" value="1"/>
</dbReference>
<reference evidence="2 3" key="1">
    <citation type="submission" date="2019-07" db="EMBL/GenBank/DDBJ databases">
        <title>Finished genome of Venturia effusa.</title>
        <authorList>
            <person name="Young C.A."/>
            <person name="Cox M.P."/>
            <person name="Ganley A.R.D."/>
            <person name="David W.J."/>
        </authorList>
    </citation>
    <scope>NUCLEOTIDE SEQUENCE [LARGE SCALE GENOMIC DNA]</scope>
    <source>
        <strain evidence="3">albino</strain>
    </source>
</reference>
<evidence type="ECO:0000313" key="3">
    <source>
        <dbReference type="Proteomes" id="UP000316270"/>
    </source>
</evidence>
<dbReference type="AlphaFoldDB" id="A0A517L248"/>
<evidence type="ECO:0000259" key="1">
    <source>
        <dbReference type="PROSITE" id="PS50181"/>
    </source>
</evidence>
<sequence>MVRWYRIRGAGGALSLHERKHALTQILENLNADEWRHVRAVANDFPLQYDIIAALPLELVAHIFSFLEVADVFQYRQVSKTWQHKLSAPNILDPLLDLWFPRTDDPSSGSRSTEDKIALDRRKAEQLHRFLHGQPVVTRLIRPPSQFHVAFQRRERRDFQFVGEILVWSAHSASRRSVNLLNIRTGHVCRASLPGTQYLDDLVLTKTHVVCSTKSNYVFTFQISHTQTCSTLGRYEYLKVPYLVTSLGADEDTCVIVCGRLVVVWNLSLNKSHSFDLPLPANSRFTSVVVNAPSRYMTLLPEEAGEGKPTVPCHYRVDFAGTTLTPGTGLEMLLEEGMSVEPTNNLRFIDDQRRFRIPLRSSPRFLGELYLNERDNHVTICDSFQGPQNDTRHGEGLPDWTDLEWKMASYCQCSSYRQHQNELNYLNVEICDTRNGRRVQRDLWDRMPKDVRLSIARDVLDPDGDEYGDNFTIANLVRRKDELLAAINIRGNQDFVMVLASAFIYIMSFDPAFQFEYDDVAFPNS</sequence>
<proteinExistence type="predicted"/>
<evidence type="ECO:0000313" key="2">
    <source>
        <dbReference type="EMBL" id="QDS69702.1"/>
    </source>
</evidence>